<evidence type="ECO:0000313" key="2">
    <source>
        <dbReference type="EMBL" id="MFD2234068.1"/>
    </source>
</evidence>
<gene>
    <name evidence="2" type="ORF">ACFSNB_09635</name>
</gene>
<comment type="caution">
    <text evidence="2">The sequence shown here is derived from an EMBL/GenBank/DDBJ whole genome shotgun (WGS) entry which is preliminary data.</text>
</comment>
<feature type="signal peptide" evidence="1">
    <location>
        <begin position="1"/>
        <end position="23"/>
    </location>
</feature>
<protein>
    <recommendedName>
        <fullName evidence="4">Polyketide cyclase / dehydrase and lipid transport</fullName>
    </recommendedName>
</protein>
<organism evidence="2 3">
    <name type="scientific">Phaeospirillum tilakii</name>
    <dbReference type="NCBI Taxonomy" id="741673"/>
    <lineage>
        <taxon>Bacteria</taxon>
        <taxon>Pseudomonadati</taxon>
        <taxon>Pseudomonadota</taxon>
        <taxon>Alphaproteobacteria</taxon>
        <taxon>Rhodospirillales</taxon>
        <taxon>Rhodospirillaceae</taxon>
        <taxon>Phaeospirillum</taxon>
    </lineage>
</organism>
<keyword evidence="3" id="KW-1185">Reference proteome</keyword>
<name>A0ABW5CDD7_9PROT</name>
<evidence type="ECO:0000313" key="3">
    <source>
        <dbReference type="Proteomes" id="UP001597296"/>
    </source>
</evidence>
<evidence type="ECO:0008006" key="4">
    <source>
        <dbReference type="Google" id="ProtNLM"/>
    </source>
</evidence>
<evidence type="ECO:0000256" key="1">
    <source>
        <dbReference type="SAM" id="SignalP"/>
    </source>
</evidence>
<dbReference type="EMBL" id="JBHUIY010000016">
    <property type="protein sequence ID" value="MFD2234068.1"/>
    <property type="molecule type" value="Genomic_DNA"/>
</dbReference>
<accession>A0ABW5CDD7</accession>
<dbReference type="Proteomes" id="UP001597296">
    <property type="component" value="Unassembled WGS sequence"/>
</dbReference>
<dbReference type="InterPro" id="IPR023393">
    <property type="entry name" value="START-like_dom_sf"/>
</dbReference>
<dbReference type="SUPFAM" id="SSF55961">
    <property type="entry name" value="Bet v1-like"/>
    <property type="match status" value="1"/>
</dbReference>
<proteinExistence type="predicted"/>
<keyword evidence="1" id="KW-0732">Signal</keyword>
<sequence>MHRTVKAGLLGLILGLTAPAAWAEAVPGADNGRHPVGRYPSGLDTSRAMVIDGAVNVAAPPRAVAAFLARLDRHFLALNPDNRKTEVIGGGDLVPGAEWVTEQVADGQLVRSRHKVVEADGVSRMTLVSDPSVTLVDDEEHVNPTITQFTITARTDGGSVLRERLTICFSSRFERIGAGLIGVDSAWKNRTEAGLAEMARRIEAEQTAPAAPF</sequence>
<reference evidence="3" key="1">
    <citation type="journal article" date="2019" name="Int. J. Syst. Evol. Microbiol.">
        <title>The Global Catalogue of Microorganisms (GCM) 10K type strain sequencing project: providing services to taxonomists for standard genome sequencing and annotation.</title>
        <authorList>
            <consortium name="The Broad Institute Genomics Platform"/>
            <consortium name="The Broad Institute Genome Sequencing Center for Infectious Disease"/>
            <person name="Wu L."/>
            <person name="Ma J."/>
        </authorList>
    </citation>
    <scope>NUCLEOTIDE SEQUENCE [LARGE SCALE GENOMIC DNA]</scope>
    <source>
        <strain evidence="3">KCTC 15012</strain>
    </source>
</reference>
<feature type="chain" id="PRO_5046361950" description="Polyketide cyclase / dehydrase and lipid transport" evidence="1">
    <location>
        <begin position="24"/>
        <end position="213"/>
    </location>
</feature>
<dbReference type="RefSeq" id="WP_377315965.1">
    <property type="nucleotide sequence ID" value="NZ_JBHUIY010000016.1"/>
</dbReference>
<dbReference type="Gene3D" id="3.30.530.20">
    <property type="match status" value="1"/>
</dbReference>